<name>A0AAD1W4B4_PELCU</name>
<dbReference type="Proteomes" id="UP001295444">
    <property type="component" value="Chromosome 04"/>
</dbReference>
<sequence length="135" mass="14607">MAQLKGKKIPDQGDKTAFFAARPAPSKTPGLHEADQDGGGDDTLPLQTSPGPGNIPVTQDILRACLEEMSDKLLKNIQSSVTALSKDIQELGERMAHMEHCMGKYAEAHNNMADHVQALENQLTSAQLKISDLED</sequence>
<gene>
    <name evidence="3" type="ORF">PECUL_23A007667</name>
</gene>
<proteinExistence type="predicted"/>
<evidence type="ECO:0000313" key="4">
    <source>
        <dbReference type="Proteomes" id="UP001295444"/>
    </source>
</evidence>
<protein>
    <submittedName>
        <fullName evidence="3">Uncharacterized protein</fullName>
    </submittedName>
</protein>
<feature type="coiled-coil region" evidence="1">
    <location>
        <begin position="74"/>
        <end position="129"/>
    </location>
</feature>
<accession>A0AAD1W4B4</accession>
<evidence type="ECO:0000256" key="1">
    <source>
        <dbReference type="SAM" id="Coils"/>
    </source>
</evidence>
<dbReference type="AlphaFoldDB" id="A0AAD1W4B4"/>
<keyword evidence="4" id="KW-1185">Reference proteome</keyword>
<reference evidence="3" key="1">
    <citation type="submission" date="2022-03" db="EMBL/GenBank/DDBJ databases">
        <authorList>
            <person name="Alioto T."/>
            <person name="Alioto T."/>
            <person name="Gomez Garrido J."/>
        </authorList>
    </citation>
    <scope>NUCLEOTIDE SEQUENCE</scope>
</reference>
<feature type="non-terminal residue" evidence="3">
    <location>
        <position position="135"/>
    </location>
</feature>
<evidence type="ECO:0000256" key="2">
    <source>
        <dbReference type="SAM" id="MobiDB-lite"/>
    </source>
</evidence>
<keyword evidence="1" id="KW-0175">Coiled coil</keyword>
<evidence type="ECO:0000313" key="3">
    <source>
        <dbReference type="EMBL" id="CAH2282858.1"/>
    </source>
</evidence>
<feature type="region of interest" description="Disordered" evidence="2">
    <location>
        <begin position="1"/>
        <end position="54"/>
    </location>
</feature>
<organism evidence="3 4">
    <name type="scientific">Pelobates cultripes</name>
    <name type="common">Western spadefoot toad</name>
    <dbReference type="NCBI Taxonomy" id="61616"/>
    <lineage>
        <taxon>Eukaryota</taxon>
        <taxon>Metazoa</taxon>
        <taxon>Chordata</taxon>
        <taxon>Craniata</taxon>
        <taxon>Vertebrata</taxon>
        <taxon>Euteleostomi</taxon>
        <taxon>Amphibia</taxon>
        <taxon>Batrachia</taxon>
        <taxon>Anura</taxon>
        <taxon>Pelobatoidea</taxon>
        <taxon>Pelobatidae</taxon>
        <taxon>Pelobates</taxon>
    </lineage>
</organism>
<dbReference type="EMBL" id="OW240915">
    <property type="protein sequence ID" value="CAH2282858.1"/>
    <property type="molecule type" value="Genomic_DNA"/>
</dbReference>